<reference evidence="1" key="1">
    <citation type="submission" date="2016-12" db="EMBL/GenBank/DDBJ databases">
        <title>Fusion of virulence plasmid pSEN and IncHI2 resistance plasmid in Salmonella enteritidis.</title>
        <authorList>
            <person name="Wong M.H."/>
            <person name="Chen S."/>
        </authorList>
    </citation>
    <scope>NUCLEOTIDE SEQUENCE</scope>
    <source>
        <strain evidence="1">SE380</strain>
        <plasmid evidence="1">unnamed</plasmid>
    </source>
</reference>
<organism evidence="1">
    <name type="scientific">Salmonella enteritidis</name>
    <dbReference type="NCBI Taxonomy" id="149539"/>
    <lineage>
        <taxon>Bacteria</taxon>
        <taxon>Pseudomonadati</taxon>
        <taxon>Pseudomonadota</taxon>
        <taxon>Gammaproteobacteria</taxon>
        <taxon>Enterobacterales</taxon>
        <taxon>Enterobacteriaceae</taxon>
        <taxon>Salmonella</taxon>
    </lineage>
</organism>
<accession>A0A1S6KQW6</accession>
<keyword evidence="1" id="KW-0614">Plasmid</keyword>
<geneLocation type="plasmid" evidence="1">
    <name>unnamed</name>
</geneLocation>
<evidence type="ECO:0000313" key="1">
    <source>
        <dbReference type="EMBL" id="AQT23767.1"/>
    </source>
</evidence>
<sequence>MSICQHMTINRSSIKVKNEAIFNFIPGYKHGRDVLYPGQY</sequence>
<dbReference type="AlphaFoldDB" id="A0A1S6KQW6"/>
<name>A0A1S6KQW6_SALEN</name>
<protein>
    <submittedName>
        <fullName evidence="1">Uncharacterized protein</fullName>
    </submittedName>
</protein>
<dbReference type="EMBL" id="KY401053">
    <property type="protein sequence ID" value="AQT23767.1"/>
    <property type="molecule type" value="Genomic_DNA"/>
</dbReference>
<proteinExistence type="predicted"/>